<dbReference type="HAMAP" id="MF_00277">
    <property type="entry name" value="PII_uridylyl_transf"/>
    <property type="match status" value="1"/>
</dbReference>
<evidence type="ECO:0000256" key="1">
    <source>
        <dbReference type="ARBA" id="ARBA00022679"/>
    </source>
</evidence>
<gene>
    <name evidence="6 8" type="primary">glnD</name>
    <name evidence="8" type="ORF">GCM10011354_17180</name>
</gene>
<dbReference type="InterPro" id="IPR043519">
    <property type="entry name" value="NT_sf"/>
</dbReference>
<dbReference type="InterPro" id="IPR045865">
    <property type="entry name" value="ACT-like_dom_sf"/>
</dbReference>
<dbReference type="Proteomes" id="UP000650511">
    <property type="component" value="Unassembled WGS sequence"/>
</dbReference>
<dbReference type="GO" id="GO:0008773">
    <property type="term" value="F:[protein-PII] uridylyltransferase activity"/>
    <property type="evidence" value="ECO:0007669"/>
    <property type="project" value="UniProtKB-UniRule"/>
</dbReference>
<keyword evidence="3 6" id="KW-0378">Hydrolase</keyword>
<feature type="domain" description="ACT" evidence="7">
    <location>
        <begin position="811"/>
        <end position="886"/>
    </location>
</feature>
<dbReference type="InterPro" id="IPR006674">
    <property type="entry name" value="HD_domain"/>
</dbReference>
<evidence type="ECO:0000259" key="7">
    <source>
        <dbReference type="PROSITE" id="PS51671"/>
    </source>
</evidence>
<name>A0A8J3A807_9ACTN</name>
<evidence type="ECO:0000256" key="2">
    <source>
        <dbReference type="ARBA" id="ARBA00022695"/>
    </source>
</evidence>
<evidence type="ECO:0000256" key="5">
    <source>
        <dbReference type="ARBA" id="ARBA00023268"/>
    </source>
</evidence>
<dbReference type="InterPro" id="IPR013546">
    <property type="entry name" value="PII_UdlTrfase/GS_AdlTrfase"/>
</dbReference>
<evidence type="ECO:0000313" key="9">
    <source>
        <dbReference type="Proteomes" id="UP000650511"/>
    </source>
</evidence>
<dbReference type="Gene3D" id="1.10.3090.10">
    <property type="entry name" value="cca-adding enzyme, domain 2"/>
    <property type="match status" value="1"/>
</dbReference>
<evidence type="ECO:0000256" key="4">
    <source>
        <dbReference type="ARBA" id="ARBA00022842"/>
    </source>
</evidence>
<dbReference type="AlphaFoldDB" id="A0A8J3A807"/>
<dbReference type="SUPFAM" id="SSF109604">
    <property type="entry name" value="HD-domain/PDEase-like"/>
    <property type="match status" value="1"/>
</dbReference>
<sequence>MTSDHAAGTTAPGPPAATAVAAGLRRRRQELVDAGPPAGRAWCEAWSAEVDDALGRLSAPAVADHRLAVVAVGGYGRRELCPGSDLDLLILHDRLEQPALEHVVRQVVYPLWDAGMAVGYAVRDRREAIGAVDDLDTATAMLDLRTVAGDRGLVQSVHVEVLRRLRQRPHRFLTALRRADDERRRKAGDAAEALEPDLKNGAGGLRDVQSLAWAAAALVGVRGLDALVPAGYLGAADRPRLVHARERLLTARVALHLEAARTAGAALRGKHEVLRLDLQDAVARQLGYEDRDEHSLAAHELLRELFLAARTVDHVHRRAWSLIDADLARGARRRRRPTEREHDDFELVDGVLRLPAAQDLDASGLPGRLFTALADTGAVLDRSSAARLRRHVEDGRPGWHWSDPERDRFVRVLWRGGVMLSALAELDDVGVLTAMLPEWEPLRGRPQRNPYHRYSLDRHAWHAVAALGDLVRRESWAAETLRLVEDREGLLLGVLLHDVGKAVGEPHAQTGVPLARAIATRMGAAPGTIDLVARLVRLHLLLPDAARRRDVTDPELLGELADAVGDRSTLACLHLLAAADGLATGPTAWSPWTASLLHTLITKVSAVLDDQDDAATASDREREAAVATVREAQRLAPELGADAALVREHLALLPTRYARSVSPRAVVRHTLMAAHAPGATEVRTRVTPGEDLAVDDGRVDELDVVALDHPGWFAKVAGVVALHAGSILAADAFSREDGLAVDTFKVRPPEGATGAWWVAVEGDLAEAAAGKLAIRARVLRQARAVTRRSGGGNDVPTTITAQLDGAGRATLVEVRTRDRVGVLYAIATALAELELDIVVARIQTLGREVVDVFSVRDADGRPLDEDHLGELHLAVAGAIEEVAGTT</sequence>
<dbReference type="PIRSF" id="PIRSF006288">
    <property type="entry name" value="PII_uridyltransf"/>
    <property type="match status" value="1"/>
</dbReference>
<dbReference type="GO" id="GO:0006808">
    <property type="term" value="P:regulation of nitrogen utilization"/>
    <property type="evidence" value="ECO:0007669"/>
    <property type="project" value="UniProtKB-UniRule"/>
</dbReference>
<dbReference type="EC" id="3.1.4.-" evidence="6"/>
<evidence type="ECO:0000256" key="3">
    <source>
        <dbReference type="ARBA" id="ARBA00022801"/>
    </source>
</evidence>
<keyword evidence="9" id="KW-1185">Reference proteome</keyword>
<dbReference type="Pfam" id="PF08335">
    <property type="entry name" value="GlnD_UR_UTase"/>
    <property type="match status" value="1"/>
</dbReference>
<dbReference type="Pfam" id="PF01966">
    <property type="entry name" value="HD"/>
    <property type="match status" value="1"/>
</dbReference>
<proteinExistence type="inferred from homology"/>
<comment type="caution">
    <text evidence="8">The sequence shown here is derived from an EMBL/GenBank/DDBJ whole genome shotgun (WGS) entry which is preliminary data.</text>
</comment>
<accession>A0A8J3A807</accession>
<dbReference type="PROSITE" id="PS51671">
    <property type="entry name" value="ACT"/>
    <property type="match status" value="2"/>
</dbReference>
<reference evidence="8" key="1">
    <citation type="journal article" date="2014" name="Int. J. Syst. Evol. Microbiol.">
        <title>Complete genome sequence of Corynebacterium casei LMG S-19264T (=DSM 44701T), isolated from a smear-ripened cheese.</title>
        <authorList>
            <consortium name="US DOE Joint Genome Institute (JGI-PGF)"/>
            <person name="Walter F."/>
            <person name="Albersmeier A."/>
            <person name="Kalinowski J."/>
            <person name="Ruckert C."/>
        </authorList>
    </citation>
    <scope>NUCLEOTIDE SEQUENCE</scope>
    <source>
        <strain evidence="8">CGMCC 1.14988</strain>
    </source>
</reference>
<comment type="function">
    <text evidence="6">Modifies, by uridylylation and deuridylylation, the PII regulatory proteins (GlnB and homologs), in response to the nitrogen status of the cell that GlnD senses through the glutamine level. Under low glutamine levels, catalyzes the conversion of the PII proteins and UTP to PII-UMP and PPi, while under higher glutamine levels, GlnD hydrolyzes PII-UMP to PII and UMP (deuridylylation). Thus, controls uridylylation state and activity of the PII proteins, and plays an important role in the regulation of nitrogen metabolism.</text>
</comment>
<dbReference type="PANTHER" id="PTHR47320">
    <property type="entry name" value="BIFUNCTIONAL URIDYLYLTRANSFERASE/URIDYLYL-REMOVING ENZYME"/>
    <property type="match status" value="1"/>
</dbReference>
<dbReference type="InterPro" id="IPR002912">
    <property type="entry name" value="ACT_dom"/>
</dbReference>
<evidence type="ECO:0000256" key="6">
    <source>
        <dbReference type="HAMAP-Rule" id="MF_00277"/>
    </source>
</evidence>
<feature type="domain" description="ACT" evidence="7">
    <location>
        <begin position="701"/>
        <end position="781"/>
    </location>
</feature>
<dbReference type="CDD" id="cd05401">
    <property type="entry name" value="NT_GlnE_GlnD_like"/>
    <property type="match status" value="1"/>
</dbReference>
<protein>
    <recommendedName>
        <fullName evidence="6">Bifunctional uridylyltransferase/uridylyl-removing enzyme</fullName>
        <shortName evidence="6">UTase/UR</shortName>
    </recommendedName>
    <alternativeName>
        <fullName evidence="6">Bifunctional [protein-PII] modification enzyme</fullName>
    </alternativeName>
    <alternativeName>
        <fullName evidence="6">Bifunctional nitrogen sensor protein</fullName>
    </alternativeName>
    <domain>
        <recommendedName>
            <fullName evidence="6">[Protein-PII] uridylyltransferase</fullName>
            <shortName evidence="6">PII uridylyltransferase</shortName>
            <shortName evidence="6">UTase</shortName>
            <ecNumber evidence="6">2.7.7.59</ecNumber>
        </recommendedName>
    </domain>
    <domain>
        <recommendedName>
            <fullName evidence="6">[Protein-PII]-UMP uridylyl-removing enzyme</fullName>
            <shortName evidence="6">UR</shortName>
            <ecNumber evidence="6">3.1.4.-</ecNumber>
        </recommendedName>
    </domain>
</protein>
<reference evidence="8" key="2">
    <citation type="submission" date="2020-09" db="EMBL/GenBank/DDBJ databases">
        <authorList>
            <person name="Sun Q."/>
            <person name="Zhou Y."/>
        </authorList>
    </citation>
    <scope>NUCLEOTIDE SEQUENCE</scope>
    <source>
        <strain evidence="8">CGMCC 1.14988</strain>
    </source>
</reference>
<evidence type="ECO:0000313" key="8">
    <source>
        <dbReference type="EMBL" id="GGI06053.1"/>
    </source>
</evidence>
<dbReference type="NCBIfam" id="TIGR01693">
    <property type="entry name" value="UTase_glnD"/>
    <property type="match status" value="1"/>
</dbReference>
<dbReference type="EC" id="2.7.7.59" evidence="6"/>
<dbReference type="SUPFAM" id="SSF55021">
    <property type="entry name" value="ACT-like"/>
    <property type="match status" value="1"/>
</dbReference>
<comment type="cofactor">
    <cofactor evidence="6">
        <name>Mg(2+)</name>
        <dbReference type="ChEBI" id="CHEBI:18420"/>
    </cofactor>
</comment>
<keyword evidence="1 6" id="KW-0808">Transferase</keyword>
<dbReference type="Gene3D" id="3.30.460.10">
    <property type="entry name" value="Beta Polymerase, domain 2"/>
    <property type="match status" value="1"/>
</dbReference>
<dbReference type="EMBL" id="BMHA01000005">
    <property type="protein sequence ID" value="GGI06053.1"/>
    <property type="molecule type" value="Genomic_DNA"/>
</dbReference>
<keyword evidence="4 6" id="KW-0460">Magnesium</keyword>
<comment type="activity regulation">
    <text evidence="6">Uridylyltransferase (UTase) activity is inhibited by glutamine, while glutamine activates uridylyl-removing (UR) activity.</text>
</comment>
<comment type="similarity">
    <text evidence="6">Belongs to the GlnD family.</text>
</comment>
<dbReference type="CDD" id="cd04899">
    <property type="entry name" value="ACT_ACR-UUR-like_2"/>
    <property type="match status" value="1"/>
</dbReference>
<dbReference type="PANTHER" id="PTHR47320:SF1">
    <property type="entry name" value="BIFUNCTIONAL URIDYLYLTRANSFERASE_URIDYLYL-REMOVING ENZYME"/>
    <property type="match status" value="1"/>
</dbReference>
<dbReference type="SUPFAM" id="SSF81593">
    <property type="entry name" value="Nucleotidyltransferase substrate binding subunit/domain"/>
    <property type="match status" value="1"/>
</dbReference>
<feature type="region of interest" description="Uridylyltransferase" evidence="6">
    <location>
        <begin position="1"/>
        <end position="337"/>
    </location>
</feature>
<dbReference type="InterPro" id="IPR010043">
    <property type="entry name" value="UTase/UR"/>
</dbReference>
<dbReference type="SUPFAM" id="SSF81301">
    <property type="entry name" value="Nucleotidyltransferase"/>
    <property type="match status" value="1"/>
</dbReference>
<keyword evidence="2 6" id="KW-0548">Nucleotidyltransferase</keyword>
<dbReference type="GO" id="GO:0008081">
    <property type="term" value="F:phosphoric diester hydrolase activity"/>
    <property type="evidence" value="ECO:0007669"/>
    <property type="project" value="UniProtKB-UniRule"/>
</dbReference>
<comment type="catalytic activity">
    <reaction evidence="6">
        <text>[protein-PII]-uridylyl-L-tyrosine + H2O = [protein-PII]-L-tyrosine + UMP + H(+)</text>
        <dbReference type="Rhea" id="RHEA:48600"/>
        <dbReference type="Rhea" id="RHEA-COMP:12147"/>
        <dbReference type="Rhea" id="RHEA-COMP:12148"/>
        <dbReference type="ChEBI" id="CHEBI:15377"/>
        <dbReference type="ChEBI" id="CHEBI:15378"/>
        <dbReference type="ChEBI" id="CHEBI:46858"/>
        <dbReference type="ChEBI" id="CHEBI:57865"/>
        <dbReference type="ChEBI" id="CHEBI:90602"/>
    </reaction>
</comment>
<comment type="caution">
    <text evidence="6">Lacks conserved residue(s) required for the propagation of feature annotation.</text>
</comment>
<organism evidence="8 9">
    <name type="scientific">Egicoccus halophilus</name>
    <dbReference type="NCBI Taxonomy" id="1670830"/>
    <lineage>
        <taxon>Bacteria</taxon>
        <taxon>Bacillati</taxon>
        <taxon>Actinomycetota</taxon>
        <taxon>Nitriliruptoria</taxon>
        <taxon>Egicoccales</taxon>
        <taxon>Egicoccaceae</taxon>
        <taxon>Egicoccus</taxon>
    </lineage>
</organism>
<comment type="catalytic activity">
    <reaction evidence="6">
        <text>[protein-PII]-L-tyrosine + UTP = [protein-PII]-uridylyl-L-tyrosine + diphosphate</text>
        <dbReference type="Rhea" id="RHEA:13673"/>
        <dbReference type="Rhea" id="RHEA-COMP:12147"/>
        <dbReference type="Rhea" id="RHEA-COMP:12148"/>
        <dbReference type="ChEBI" id="CHEBI:33019"/>
        <dbReference type="ChEBI" id="CHEBI:46398"/>
        <dbReference type="ChEBI" id="CHEBI:46858"/>
        <dbReference type="ChEBI" id="CHEBI:90602"/>
        <dbReference type="EC" id="2.7.7.59"/>
    </reaction>
</comment>
<keyword evidence="5 6" id="KW-0511">Multifunctional enzyme</keyword>
<comment type="domain">
    <text evidence="6">Has four distinct domains: an N-terminal nucleotidyltransferase (NT) domain responsible for UTase activity, a central HD domain that encodes UR activity, and two C-terminal ACT domains that seem to have a role in glutamine sensing.</text>
</comment>